<keyword evidence="4" id="KW-0547">Nucleotide-binding</keyword>
<keyword evidence="6 8" id="KW-1133">Transmembrane helix</keyword>
<feature type="transmembrane region" description="Helical" evidence="8">
    <location>
        <begin position="157"/>
        <end position="178"/>
    </location>
</feature>
<proteinExistence type="predicted"/>
<dbReference type="InterPro" id="IPR036640">
    <property type="entry name" value="ABC1_TM_sf"/>
</dbReference>
<dbReference type="Pfam" id="PF00664">
    <property type="entry name" value="ABC_membrane"/>
    <property type="match status" value="1"/>
</dbReference>
<dbReference type="PANTHER" id="PTHR43394">
    <property type="entry name" value="ATP-DEPENDENT PERMEASE MDL1, MITOCHONDRIAL"/>
    <property type="match status" value="1"/>
</dbReference>
<evidence type="ECO:0000313" key="12">
    <source>
        <dbReference type="Proteomes" id="UP000886724"/>
    </source>
</evidence>
<evidence type="ECO:0000256" key="8">
    <source>
        <dbReference type="SAM" id="Phobius"/>
    </source>
</evidence>
<feature type="transmembrane region" description="Helical" evidence="8">
    <location>
        <begin position="57"/>
        <end position="78"/>
    </location>
</feature>
<sequence length="600" mass="67689">MLLINKTLIKMSKGVRIWIFIIALLKMLTLIGTVLFAQTISAFLGDLYQPSLSKEELIGAIVSAVFASLLILVADLLTGEAEYRCGAKARISLRKAIFDKILELDVGKVEKIGASNAISGVGDGVELMQVYYTRYLPSLLYSLMAPIYLFFNLKDTSFPVALLLLVISFALPLLNNYFRSMIDQLKKEYWTSFQDLTSYYLESLKSLVTLKLFNQDQNRHDRLKEKADIFNQSTMSIMKMNFSSFLLSDGLIYGGIVVAVCIACFQMNNNQLDFSQGILVLMLSYSFFSSIRQLMNVTHDALSGIAATIKVEEILAMDTTRKQESIETTNDKIIEKYSKETLDYLHNFDGIIAHDISFNYQEKRTVLNHLTVAFPKGKTTAIVGRSGCGKSTLASMLMRFIDPDTGYLFFEGKSYYQQSPEELRKNIIMVPQLVSIFGGSLEENLRIARPDASITEILNVLKQVRLYDWLKSLPEGLSTDLGDSGSKLSGGQRQKIGLARALLSNAPYIIFDEATSSVDRDSEDEIWQCIKELKQSRTLIIISHRLSTIQRANNIIVLNKGQLVEQGSHEELLDKQGEYYQLVKEQEILENQGKQRLSYE</sequence>
<dbReference type="AlphaFoldDB" id="A0A9D1XJS2"/>
<evidence type="ECO:0000256" key="4">
    <source>
        <dbReference type="ARBA" id="ARBA00022741"/>
    </source>
</evidence>
<dbReference type="GO" id="GO:0005737">
    <property type="term" value="C:cytoplasm"/>
    <property type="evidence" value="ECO:0007669"/>
    <property type="project" value="UniProtKB-ARBA"/>
</dbReference>
<accession>A0A9D1XJS2</accession>
<keyword evidence="2" id="KW-0813">Transport</keyword>
<reference evidence="11" key="2">
    <citation type="submission" date="2021-04" db="EMBL/GenBank/DDBJ databases">
        <authorList>
            <person name="Gilroy R."/>
        </authorList>
    </citation>
    <scope>NUCLEOTIDE SEQUENCE</scope>
    <source>
        <strain evidence="11">ChiGjej1B1-14440</strain>
    </source>
</reference>
<dbReference type="Gene3D" id="1.20.1560.10">
    <property type="entry name" value="ABC transporter type 1, transmembrane domain"/>
    <property type="match status" value="1"/>
</dbReference>
<dbReference type="GO" id="GO:0005524">
    <property type="term" value="F:ATP binding"/>
    <property type="evidence" value="ECO:0007669"/>
    <property type="project" value="UniProtKB-KW"/>
</dbReference>
<evidence type="ECO:0000259" key="9">
    <source>
        <dbReference type="PROSITE" id="PS50893"/>
    </source>
</evidence>
<evidence type="ECO:0000256" key="2">
    <source>
        <dbReference type="ARBA" id="ARBA00022448"/>
    </source>
</evidence>
<feature type="transmembrane region" description="Helical" evidence="8">
    <location>
        <begin position="15"/>
        <end position="37"/>
    </location>
</feature>
<evidence type="ECO:0000256" key="3">
    <source>
        <dbReference type="ARBA" id="ARBA00022692"/>
    </source>
</evidence>
<dbReference type="GO" id="GO:0005886">
    <property type="term" value="C:plasma membrane"/>
    <property type="evidence" value="ECO:0007669"/>
    <property type="project" value="UniProtKB-SubCell"/>
</dbReference>
<keyword evidence="3 8" id="KW-0812">Transmembrane</keyword>
<evidence type="ECO:0000313" key="11">
    <source>
        <dbReference type="EMBL" id="HIX80717.1"/>
    </source>
</evidence>
<dbReference type="InterPro" id="IPR039421">
    <property type="entry name" value="Type_1_exporter"/>
</dbReference>
<comment type="caution">
    <text evidence="11">The sequence shown here is derived from an EMBL/GenBank/DDBJ whole genome shotgun (WGS) entry which is preliminary data.</text>
</comment>
<dbReference type="SUPFAM" id="SSF90123">
    <property type="entry name" value="ABC transporter transmembrane region"/>
    <property type="match status" value="1"/>
</dbReference>
<dbReference type="EMBL" id="DXET01000049">
    <property type="protein sequence ID" value="HIX80717.1"/>
    <property type="molecule type" value="Genomic_DNA"/>
</dbReference>
<protein>
    <submittedName>
        <fullName evidence="11">ATP-binding cassette domain-containing protein</fullName>
    </submittedName>
</protein>
<dbReference type="InterPro" id="IPR027417">
    <property type="entry name" value="P-loop_NTPase"/>
</dbReference>
<name>A0A9D1XJS2_9FIRM</name>
<dbReference type="PROSITE" id="PS00211">
    <property type="entry name" value="ABC_TRANSPORTER_1"/>
    <property type="match status" value="1"/>
</dbReference>
<evidence type="ECO:0000256" key="6">
    <source>
        <dbReference type="ARBA" id="ARBA00022989"/>
    </source>
</evidence>
<dbReference type="Pfam" id="PF00005">
    <property type="entry name" value="ABC_tran"/>
    <property type="match status" value="1"/>
</dbReference>
<keyword evidence="5 11" id="KW-0067">ATP-binding</keyword>
<dbReference type="Gene3D" id="3.40.50.300">
    <property type="entry name" value="P-loop containing nucleotide triphosphate hydrolases"/>
    <property type="match status" value="1"/>
</dbReference>
<evidence type="ECO:0000256" key="7">
    <source>
        <dbReference type="ARBA" id="ARBA00023136"/>
    </source>
</evidence>
<dbReference type="Proteomes" id="UP000886724">
    <property type="component" value="Unassembled WGS sequence"/>
</dbReference>
<feature type="transmembrane region" description="Helical" evidence="8">
    <location>
        <begin position="245"/>
        <end position="268"/>
    </location>
</feature>
<dbReference type="PROSITE" id="PS50929">
    <property type="entry name" value="ABC_TM1F"/>
    <property type="match status" value="1"/>
</dbReference>
<dbReference type="InterPro" id="IPR003593">
    <property type="entry name" value="AAA+_ATPase"/>
</dbReference>
<dbReference type="GO" id="GO:0016887">
    <property type="term" value="F:ATP hydrolysis activity"/>
    <property type="evidence" value="ECO:0007669"/>
    <property type="project" value="InterPro"/>
</dbReference>
<dbReference type="PANTHER" id="PTHR43394:SF1">
    <property type="entry name" value="ATP-BINDING CASSETTE SUB-FAMILY B MEMBER 10, MITOCHONDRIAL"/>
    <property type="match status" value="1"/>
</dbReference>
<dbReference type="GO" id="GO:0015421">
    <property type="term" value="F:ABC-type oligopeptide transporter activity"/>
    <property type="evidence" value="ECO:0007669"/>
    <property type="project" value="TreeGrafter"/>
</dbReference>
<dbReference type="InterPro" id="IPR003439">
    <property type="entry name" value="ABC_transporter-like_ATP-bd"/>
</dbReference>
<evidence type="ECO:0000256" key="1">
    <source>
        <dbReference type="ARBA" id="ARBA00004651"/>
    </source>
</evidence>
<dbReference type="InterPro" id="IPR011527">
    <property type="entry name" value="ABC1_TM_dom"/>
</dbReference>
<dbReference type="FunFam" id="3.40.50.300:FF:000604">
    <property type="entry name" value="ABC transporter B family member 28"/>
    <property type="match status" value="1"/>
</dbReference>
<comment type="subcellular location">
    <subcellularLocation>
        <location evidence="1">Cell membrane</location>
        <topology evidence="1">Multi-pass membrane protein</topology>
    </subcellularLocation>
</comment>
<reference evidence="11" key="1">
    <citation type="journal article" date="2021" name="PeerJ">
        <title>Extensive microbial diversity within the chicken gut microbiome revealed by metagenomics and culture.</title>
        <authorList>
            <person name="Gilroy R."/>
            <person name="Ravi A."/>
            <person name="Getino M."/>
            <person name="Pursley I."/>
            <person name="Horton D.L."/>
            <person name="Alikhan N.F."/>
            <person name="Baker D."/>
            <person name="Gharbi K."/>
            <person name="Hall N."/>
            <person name="Watson M."/>
            <person name="Adriaenssens E.M."/>
            <person name="Foster-Nyarko E."/>
            <person name="Jarju S."/>
            <person name="Secka A."/>
            <person name="Antonio M."/>
            <person name="Oren A."/>
            <person name="Chaudhuri R.R."/>
            <person name="La Ragione R."/>
            <person name="Hildebrand F."/>
            <person name="Pallen M.J."/>
        </authorList>
    </citation>
    <scope>NUCLEOTIDE SEQUENCE</scope>
    <source>
        <strain evidence="11">ChiGjej1B1-14440</strain>
    </source>
</reference>
<dbReference type="SMART" id="SM00382">
    <property type="entry name" value="AAA"/>
    <property type="match status" value="1"/>
</dbReference>
<keyword evidence="7 8" id="KW-0472">Membrane</keyword>
<feature type="transmembrane region" description="Helical" evidence="8">
    <location>
        <begin position="135"/>
        <end position="151"/>
    </location>
</feature>
<gene>
    <name evidence="11" type="ORF">H9980_01950</name>
</gene>
<evidence type="ECO:0000259" key="10">
    <source>
        <dbReference type="PROSITE" id="PS50929"/>
    </source>
</evidence>
<dbReference type="PROSITE" id="PS50893">
    <property type="entry name" value="ABC_TRANSPORTER_2"/>
    <property type="match status" value="1"/>
</dbReference>
<organism evidence="11 12">
    <name type="scientific">Candidatus Erysipelatoclostridium merdavium</name>
    <dbReference type="NCBI Taxonomy" id="2838566"/>
    <lineage>
        <taxon>Bacteria</taxon>
        <taxon>Bacillati</taxon>
        <taxon>Bacillota</taxon>
        <taxon>Erysipelotrichia</taxon>
        <taxon>Erysipelotrichales</taxon>
        <taxon>Erysipelotrichales incertae sedis</taxon>
    </lineage>
</organism>
<feature type="domain" description="ABC transmembrane type-1" evidence="10">
    <location>
        <begin position="19"/>
        <end position="303"/>
    </location>
</feature>
<evidence type="ECO:0000256" key="5">
    <source>
        <dbReference type="ARBA" id="ARBA00022840"/>
    </source>
</evidence>
<feature type="domain" description="ABC transporter" evidence="9">
    <location>
        <begin position="351"/>
        <end position="585"/>
    </location>
</feature>
<dbReference type="SUPFAM" id="SSF52540">
    <property type="entry name" value="P-loop containing nucleoside triphosphate hydrolases"/>
    <property type="match status" value="1"/>
</dbReference>
<dbReference type="InterPro" id="IPR017871">
    <property type="entry name" value="ABC_transporter-like_CS"/>
</dbReference>